<name>A0ACB8T966_9AGAM</name>
<reference evidence="1" key="2">
    <citation type="journal article" date="2022" name="New Phytol.">
        <title>Evolutionary transition to the ectomycorrhizal habit in the genomes of a hyperdiverse lineage of mushroom-forming fungi.</title>
        <authorList>
            <person name="Looney B."/>
            <person name="Miyauchi S."/>
            <person name="Morin E."/>
            <person name="Drula E."/>
            <person name="Courty P.E."/>
            <person name="Kohler A."/>
            <person name="Kuo A."/>
            <person name="LaButti K."/>
            <person name="Pangilinan J."/>
            <person name="Lipzen A."/>
            <person name="Riley R."/>
            <person name="Andreopoulos W."/>
            <person name="He G."/>
            <person name="Johnson J."/>
            <person name="Nolan M."/>
            <person name="Tritt A."/>
            <person name="Barry K.W."/>
            <person name="Grigoriev I.V."/>
            <person name="Nagy L.G."/>
            <person name="Hibbett D."/>
            <person name="Henrissat B."/>
            <person name="Matheny P.B."/>
            <person name="Labbe J."/>
            <person name="Martin F.M."/>
        </authorList>
    </citation>
    <scope>NUCLEOTIDE SEQUENCE</scope>
    <source>
        <strain evidence="1">HHB10654</strain>
    </source>
</reference>
<organism evidence="1 2">
    <name type="scientific">Artomyces pyxidatus</name>
    <dbReference type="NCBI Taxonomy" id="48021"/>
    <lineage>
        <taxon>Eukaryota</taxon>
        <taxon>Fungi</taxon>
        <taxon>Dikarya</taxon>
        <taxon>Basidiomycota</taxon>
        <taxon>Agaricomycotina</taxon>
        <taxon>Agaricomycetes</taxon>
        <taxon>Russulales</taxon>
        <taxon>Auriscalpiaceae</taxon>
        <taxon>Artomyces</taxon>
    </lineage>
</organism>
<dbReference type="EMBL" id="MU277198">
    <property type="protein sequence ID" value="KAI0064581.1"/>
    <property type="molecule type" value="Genomic_DNA"/>
</dbReference>
<gene>
    <name evidence="1" type="ORF">BV25DRAFT_1771443</name>
</gene>
<feature type="non-terminal residue" evidence="1">
    <location>
        <position position="1"/>
    </location>
</feature>
<proteinExistence type="predicted"/>
<dbReference type="Proteomes" id="UP000814140">
    <property type="component" value="Unassembled WGS sequence"/>
</dbReference>
<sequence>NVFVLRCAIDQARHSGRPLYSAFVDLTNAFPSVDHPALWLKLMRLGASGPLLD</sequence>
<comment type="caution">
    <text evidence="1">The sequence shown here is derived from an EMBL/GenBank/DDBJ whole genome shotgun (WGS) entry which is preliminary data.</text>
</comment>
<keyword evidence="2" id="KW-1185">Reference proteome</keyword>
<reference evidence="1" key="1">
    <citation type="submission" date="2021-03" db="EMBL/GenBank/DDBJ databases">
        <authorList>
            <consortium name="DOE Joint Genome Institute"/>
            <person name="Ahrendt S."/>
            <person name="Looney B.P."/>
            <person name="Miyauchi S."/>
            <person name="Morin E."/>
            <person name="Drula E."/>
            <person name="Courty P.E."/>
            <person name="Chicoki N."/>
            <person name="Fauchery L."/>
            <person name="Kohler A."/>
            <person name="Kuo A."/>
            <person name="Labutti K."/>
            <person name="Pangilinan J."/>
            <person name="Lipzen A."/>
            <person name="Riley R."/>
            <person name="Andreopoulos W."/>
            <person name="He G."/>
            <person name="Johnson J."/>
            <person name="Barry K.W."/>
            <person name="Grigoriev I.V."/>
            <person name="Nagy L."/>
            <person name="Hibbett D."/>
            <person name="Henrissat B."/>
            <person name="Matheny P.B."/>
            <person name="Labbe J."/>
            <person name="Martin F."/>
        </authorList>
    </citation>
    <scope>NUCLEOTIDE SEQUENCE</scope>
    <source>
        <strain evidence="1">HHB10654</strain>
    </source>
</reference>
<evidence type="ECO:0000313" key="2">
    <source>
        <dbReference type="Proteomes" id="UP000814140"/>
    </source>
</evidence>
<protein>
    <submittedName>
        <fullName evidence="1">Uncharacterized protein</fullName>
    </submittedName>
</protein>
<evidence type="ECO:0000313" key="1">
    <source>
        <dbReference type="EMBL" id="KAI0064581.1"/>
    </source>
</evidence>
<feature type="non-terminal residue" evidence="1">
    <location>
        <position position="53"/>
    </location>
</feature>
<accession>A0ACB8T966</accession>